<proteinExistence type="predicted"/>
<comment type="caution">
    <text evidence="1">The sequence shown here is derived from an EMBL/GenBank/DDBJ whole genome shotgun (WGS) entry which is preliminary data.</text>
</comment>
<keyword evidence="2" id="KW-1185">Reference proteome</keyword>
<evidence type="ECO:0000313" key="2">
    <source>
        <dbReference type="Proteomes" id="UP001183388"/>
    </source>
</evidence>
<dbReference type="EMBL" id="JAVREN010000021">
    <property type="protein sequence ID" value="MDT0308359.1"/>
    <property type="molecule type" value="Genomic_DNA"/>
</dbReference>
<dbReference type="Proteomes" id="UP001183388">
    <property type="component" value="Unassembled WGS sequence"/>
</dbReference>
<accession>A0ABU2L9V7</accession>
<gene>
    <name evidence="1" type="ORF">RM780_15520</name>
</gene>
<organism evidence="1 2">
    <name type="scientific">Streptomyces boetiae</name>
    <dbReference type="NCBI Taxonomy" id="3075541"/>
    <lineage>
        <taxon>Bacteria</taxon>
        <taxon>Bacillati</taxon>
        <taxon>Actinomycetota</taxon>
        <taxon>Actinomycetes</taxon>
        <taxon>Kitasatosporales</taxon>
        <taxon>Streptomycetaceae</taxon>
        <taxon>Streptomyces</taxon>
    </lineage>
</organism>
<evidence type="ECO:0000313" key="1">
    <source>
        <dbReference type="EMBL" id="MDT0308359.1"/>
    </source>
</evidence>
<sequence>MAACIRECAGYLSALDGEAAPERTKLVAAIGTLVAEHSAHQPSPDRTFDALLNVGRLALDAREVRLARRIADSGVALRSASGQAWRLRAQALEADGRGAEAAHARARYAAAEPEALPLEGGELIGLAGFRAQVMGRSVCVVANGEAVAAEKSLRPVIDGYDLVVRVDSFAAGERADVHAVSCRSGGPGWRRRVRTRLVFGERPEQWAEAIRAHLVPGAQSYVGDRSLSRPLRDPAVLGESGWAADPSTGFVVARLLHHLGVSTRIDLFGFGLPGQLRPEERQWLLGHATERAGLRVSLR</sequence>
<name>A0ABU2L9V7_9ACTN</name>
<protein>
    <submittedName>
        <fullName evidence="1">Uncharacterized protein</fullName>
    </submittedName>
</protein>
<reference evidence="2" key="1">
    <citation type="submission" date="2023-07" db="EMBL/GenBank/DDBJ databases">
        <title>30 novel species of actinomycetes from the DSMZ collection.</title>
        <authorList>
            <person name="Nouioui I."/>
        </authorList>
    </citation>
    <scope>NUCLEOTIDE SEQUENCE [LARGE SCALE GENOMIC DNA]</scope>
    <source>
        <strain evidence="2">DSM 44917</strain>
    </source>
</reference>